<feature type="coiled-coil region" evidence="1">
    <location>
        <begin position="3"/>
        <end position="30"/>
    </location>
</feature>
<comment type="caution">
    <text evidence="4">The sequence shown here is derived from an EMBL/GenBank/DDBJ whole genome shotgun (WGS) entry which is preliminary data.</text>
</comment>
<reference evidence="4" key="1">
    <citation type="journal article" date="2023" name="Insect Mol. Biol.">
        <title>Genome sequencing provides insights into the evolution of gene families encoding plant cell wall-degrading enzymes in longhorned beetles.</title>
        <authorList>
            <person name="Shin N.R."/>
            <person name="Okamura Y."/>
            <person name="Kirsch R."/>
            <person name="Pauchet Y."/>
        </authorList>
    </citation>
    <scope>NUCLEOTIDE SEQUENCE</scope>
    <source>
        <strain evidence="4">MMC_N1</strain>
    </source>
</reference>
<evidence type="ECO:0000313" key="4">
    <source>
        <dbReference type="EMBL" id="KAJ8981003.1"/>
    </source>
</evidence>
<proteinExistence type="predicted"/>
<feature type="region of interest" description="Disordered" evidence="2">
    <location>
        <begin position="109"/>
        <end position="128"/>
    </location>
</feature>
<evidence type="ECO:0000313" key="5">
    <source>
        <dbReference type="Proteomes" id="UP001162164"/>
    </source>
</evidence>
<protein>
    <recommendedName>
        <fullName evidence="3">Uso1/p115-like vesicle tethering protein C-terminal domain-containing protein</fullName>
    </recommendedName>
</protein>
<evidence type="ECO:0000259" key="3">
    <source>
        <dbReference type="Pfam" id="PF04871"/>
    </source>
</evidence>
<dbReference type="InterPro" id="IPR006955">
    <property type="entry name" value="Uso1_p115_C"/>
</dbReference>
<gene>
    <name evidence="4" type="ORF">NQ317_014870</name>
</gene>
<evidence type="ECO:0000256" key="2">
    <source>
        <dbReference type="SAM" id="MobiDB-lite"/>
    </source>
</evidence>
<dbReference type="Pfam" id="PF04871">
    <property type="entry name" value="Uso1_p115_C"/>
    <property type="match status" value="1"/>
</dbReference>
<dbReference type="EMBL" id="JAPWTJ010000214">
    <property type="protein sequence ID" value="KAJ8981003.1"/>
    <property type="molecule type" value="Genomic_DNA"/>
</dbReference>
<keyword evidence="1" id="KW-0175">Coiled coil</keyword>
<feature type="domain" description="Uso1/p115-like vesicle tethering protein C-terminal" evidence="3">
    <location>
        <begin position="11"/>
        <end position="127"/>
    </location>
</feature>
<evidence type="ECO:0000256" key="1">
    <source>
        <dbReference type="SAM" id="Coils"/>
    </source>
</evidence>
<organism evidence="4 5">
    <name type="scientific">Molorchus minor</name>
    <dbReference type="NCBI Taxonomy" id="1323400"/>
    <lineage>
        <taxon>Eukaryota</taxon>
        <taxon>Metazoa</taxon>
        <taxon>Ecdysozoa</taxon>
        <taxon>Arthropoda</taxon>
        <taxon>Hexapoda</taxon>
        <taxon>Insecta</taxon>
        <taxon>Pterygota</taxon>
        <taxon>Neoptera</taxon>
        <taxon>Endopterygota</taxon>
        <taxon>Coleoptera</taxon>
        <taxon>Polyphaga</taxon>
        <taxon>Cucujiformia</taxon>
        <taxon>Chrysomeloidea</taxon>
        <taxon>Cerambycidae</taxon>
        <taxon>Lamiinae</taxon>
        <taxon>Monochamini</taxon>
        <taxon>Molorchus</taxon>
    </lineage>
</organism>
<keyword evidence="5" id="KW-1185">Reference proteome</keyword>
<dbReference type="Proteomes" id="UP001162164">
    <property type="component" value="Unassembled WGS sequence"/>
</dbReference>
<sequence length="128" mass="14350">MNLLNVQSNLTELRETNSQLLDQNTLLKAQISAVGRSSSADVCPTTSTASQTDIDGQHLDDLNNLIKDTAEKEEELEKMRRDQDDLLTVLTDQESKLNLFKNRLRELGETVEDDVDSDNNSVESENDP</sequence>
<feature type="compositionally biased region" description="Low complexity" evidence="2">
    <location>
        <begin position="118"/>
        <end position="128"/>
    </location>
</feature>
<name>A0ABQ9JRV8_9CUCU</name>
<accession>A0ABQ9JRV8</accession>